<dbReference type="InterPro" id="IPR012938">
    <property type="entry name" value="Glc/Sorbosone_DH"/>
</dbReference>
<dbReference type="Proteomes" id="UP000249364">
    <property type="component" value="Unassembled WGS sequence"/>
</dbReference>
<dbReference type="InterPro" id="IPR011041">
    <property type="entry name" value="Quinoprot_gluc/sorb_DH_b-prop"/>
</dbReference>
<dbReference type="AlphaFoldDB" id="A0A2W7QCB0"/>
<name>A0A2W7QCB0_9RHOB</name>
<accession>A0A2W7QCB0</accession>
<dbReference type="RefSeq" id="WP_245735462.1">
    <property type="nucleotide sequence ID" value="NZ_MEHT01000007.1"/>
</dbReference>
<dbReference type="SUPFAM" id="SSF50952">
    <property type="entry name" value="Soluble quinoprotein glucose dehydrogenase"/>
    <property type="match status" value="1"/>
</dbReference>
<feature type="signal peptide" evidence="1">
    <location>
        <begin position="1"/>
        <end position="19"/>
    </location>
</feature>
<keyword evidence="4" id="KW-1185">Reference proteome</keyword>
<reference evidence="3 4" key="1">
    <citation type="submission" date="2018-06" db="EMBL/GenBank/DDBJ databases">
        <title>Genomic Encyclopedia of Archaeal and Bacterial Type Strains, Phase II (KMG-II): from individual species to whole genera.</title>
        <authorList>
            <person name="Goeker M."/>
        </authorList>
    </citation>
    <scope>NUCLEOTIDE SEQUENCE [LARGE SCALE GENOMIC DNA]</scope>
    <source>
        <strain evidence="3 4">DSM 13087</strain>
    </source>
</reference>
<feature type="domain" description="Glucose/Sorbosone dehydrogenase" evidence="2">
    <location>
        <begin position="44"/>
        <end position="419"/>
    </location>
</feature>
<organism evidence="3 4">
    <name type="scientific">Roseinatronobacter thiooxidans</name>
    <dbReference type="NCBI Taxonomy" id="121821"/>
    <lineage>
        <taxon>Bacteria</taxon>
        <taxon>Pseudomonadati</taxon>
        <taxon>Pseudomonadota</taxon>
        <taxon>Alphaproteobacteria</taxon>
        <taxon>Rhodobacterales</taxon>
        <taxon>Paracoccaceae</taxon>
        <taxon>Roseinatronobacter</taxon>
    </lineage>
</organism>
<evidence type="ECO:0000259" key="2">
    <source>
        <dbReference type="Pfam" id="PF07995"/>
    </source>
</evidence>
<dbReference type="Gene3D" id="2.120.10.30">
    <property type="entry name" value="TolB, C-terminal domain"/>
    <property type="match status" value="1"/>
</dbReference>
<evidence type="ECO:0000256" key="1">
    <source>
        <dbReference type="SAM" id="SignalP"/>
    </source>
</evidence>
<feature type="chain" id="PRO_5016122155" evidence="1">
    <location>
        <begin position="20"/>
        <end position="426"/>
    </location>
</feature>
<keyword evidence="1" id="KW-0732">Signal</keyword>
<protein>
    <submittedName>
        <fullName evidence="3">Glucose/arabinose dehydrogenase</fullName>
    </submittedName>
</protein>
<dbReference type="PANTHER" id="PTHR19328:SF13">
    <property type="entry name" value="HIPL1 PROTEIN"/>
    <property type="match status" value="1"/>
</dbReference>
<sequence length="426" mass="45459">MKLPSRKLPIAAIMATSIAAVVPTASLSDGHAPSLSHTTVLTGLDNPWDMAFLSDGTMFFTEKCLGLSVKLPDGDVNKLLGMVDTSDYASTADDLFCEGQAGMMGVAVDPEFDDNRFLYVYSTSSMTAPGTNRLMRFTVNEDLSGVADRTDLIDSVPYKPEASDQPFGGPGAHNGGRVRFGPDGYLYLTTGDIHGAEVPQSPTLLGGKVIRIDRDGNAAEGNNAPDGFDPRIYTYGHRNVQGIAFHPETGQAITAEHGPWHSDEITALVPGGNGGWDPRPNMAGRGECPDGYCGYEPVQMEALDPEERAAYMPMTDFVTYPDAMPPAWDNNGLSQGTSSAVFLTGDHWGAWNGRMAVGLMGIGFGGTPVGQRIDLIHMAEDGLSVHDVMEMPLPMGSGRFRSLVQGPDGALYAAIDEGDIFRIMAE</sequence>
<comment type="caution">
    <text evidence="3">The sequence shown here is derived from an EMBL/GenBank/DDBJ whole genome shotgun (WGS) entry which is preliminary data.</text>
</comment>
<dbReference type="PANTHER" id="PTHR19328">
    <property type="entry name" value="HEDGEHOG-INTERACTING PROTEIN"/>
    <property type="match status" value="1"/>
</dbReference>
<dbReference type="InterPro" id="IPR011042">
    <property type="entry name" value="6-blade_b-propeller_TolB-like"/>
</dbReference>
<proteinExistence type="predicted"/>
<evidence type="ECO:0000313" key="3">
    <source>
        <dbReference type="EMBL" id="PZX46244.1"/>
    </source>
</evidence>
<dbReference type="Pfam" id="PF07995">
    <property type="entry name" value="GSDH"/>
    <property type="match status" value="1"/>
</dbReference>
<evidence type="ECO:0000313" key="4">
    <source>
        <dbReference type="Proteomes" id="UP000249364"/>
    </source>
</evidence>
<dbReference type="STRING" id="121821.GCA_001870675_01868"/>
<dbReference type="EMBL" id="QKZQ01000004">
    <property type="protein sequence ID" value="PZX46244.1"/>
    <property type="molecule type" value="Genomic_DNA"/>
</dbReference>
<gene>
    <name evidence="3" type="ORF">LY56_01216</name>
</gene>